<dbReference type="EMBL" id="MNUO01000115">
    <property type="protein sequence ID" value="OIN96032.1"/>
    <property type="molecule type" value="Genomic_DNA"/>
</dbReference>
<dbReference type="AlphaFoldDB" id="A0A1J4S9P7"/>
<organism evidence="1 2">
    <name type="scientific">Candidatus Desantisbacteria bacterium CG1_02_38_46</name>
    <dbReference type="NCBI Taxonomy" id="1817893"/>
    <lineage>
        <taxon>Bacteria</taxon>
        <taxon>Candidatus Desantisiibacteriota</taxon>
    </lineage>
</organism>
<reference evidence="1 2" key="1">
    <citation type="journal article" date="2016" name="Environ. Microbiol.">
        <title>Genomic resolution of a cold subsurface aquifer community provides metabolic insights for novel microbes adapted to high CO concentrations.</title>
        <authorList>
            <person name="Probst A.J."/>
            <person name="Castelle C.J."/>
            <person name="Singh A."/>
            <person name="Brown C.T."/>
            <person name="Anantharaman K."/>
            <person name="Sharon I."/>
            <person name="Hug L.A."/>
            <person name="Burstein D."/>
            <person name="Emerson J.B."/>
            <person name="Thomas B.C."/>
            <person name="Banfield J.F."/>
        </authorList>
    </citation>
    <scope>NUCLEOTIDE SEQUENCE [LARGE SCALE GENOMIC DNA]</scope>
    <source>
        <strain evidence="1">CG1_02_38_46</strain>
    </source>
</reference>
<gene>
    <name evidence="1" type="ORF">AUJ66_07515</name>
</gene>
<accession>A0A1J4S9P7</accession>
<comment type="caution">
    <text evidence="1">The sequence shown here is derived from an EMBL/GenBank/DDBJ whole genome shotgun (WGS) entry which is preliminary data.</text>
</comment>
<name>A0A1J4S9P7_9BACT</name>
<evidence type="ECO:0000313" key="2">
    <source>
        <dbReference type="Proteomes" id="UP000182278"/>
    </source>
</evidence>
<dbReference type="STRING" id="1817893.AUJ66_07515"/>
<protein>
    <submittedName>
        <fullName evidence="1">Uncharacterized protein</fullName>
    </submittedName>
</protein>
<dbReference type="Proteomes" id="UP000182278">
    <property type="component" value="Unassembled WGS sequence"/>
</dbReference>
<dbReference type="InterPro" id="IPR043731">
    <property type="entry name" value="DUF5674"/>
</dbReference>
<proteinExistence type="predicted"/>
<dbReference type="Pfam" id="PF18924">
    <property type="entry name" value="DUF5674"/>
    <property type="match status" value="1"/>
</dbReference>
<sequence length="113" mass="12926">MKIIRDKIKLCELREIAQNMFGNFVKAVVDMDKELIAFGGELHSDEEEALLEDGSKQENLWGINIYPDKSGDEFIEFDSMINIKPSKGNRSRGVDDPKIKEKIIRIVNSLVEK</sequence>
<evidence type="ECO:0000313" key="1">
    <source>
        <dbReference type="EMBL" id="OIN96032.1"/>
    </source>
</evidence>